<keyword evidence="1" id="KW-0472">Membrane</keyword>
<protein>
    <recommendedName>
        <fullName evidence="4">Tetratricopeptide repeat protein</fullName>
    </recommendedName>
</protein>
<keyword evidence="1" id="KW-0812">Transmembrane</keyword>
<evidence type="ECO:0000256" key="1">
    <source>
        <dbReference type="SAM" id="Phobius"/>
    </source>
</evidence>
<name>A0ABQ6TMA5_9BACT</name>
<dbReference type="Gene3D" id="1.25.40.10">
    <property type="entry name" value="Tetratricopeptide repeat domain"/>
    <property type="match status" value="1"/>
</dbReference>
<gene>
    <name evidence="2" type="ORF">F6V30_12400</name>
</gene>
<feature type="transmembrane region" description="Helical" evidence="1">
    <location>
        <begin position="6"/>
        <end position="25"/>
    </location>
</feature>
<keyword evidence="1" id="KW-1133">Transmembrane helix</keyword>
<evidence type="ECO:0000313" key="2">
    <source>
        <dbReference type="EMBL" id="KAB0669597.1"/>
    </source>
</evidence>
<keyword evidence="3" id="KW-1185">Reference proteome</keyword>
<dbReference type="EMBL" id="VZRA01000003">
    <property type="protein sequence ID" value="KAB0669597.1"/>
    <property type="molecule type" value="Genomic_DNA"/>
</dbReference>
<organism evidence="2 3">
    <name type="scientific">Oryzomonas sagensis</name>
    <dbReference type="NCBI Taxonomy" id="2603857"/>
    <lineage>
        <taxon>Bacteria</taxon>
        <taxon>Pseudomonadati</taxon>
        <taxon>Thermodesulfobacteriota</taxon>
        <taxon>Desulfuromonadia</taxon>
        <taxon>Geobacterales</taxon>
        <taxon>Geobacteraceae</taxon>
        <taxon>Oryzomonas</taxon>
    </lineage>
</organism>
<evidence type="ECO:0000313" key="3">
    <source>
        <dbReference type="Proteomes" id="UP000798046"/>
    </source>
</evidence>
<accession>A0ABQ6TMA5</accession>
<evidence type="ECO:0008006" key="4">
    <source>
        <dbReference type="Google" id="ProtNLM"/>
    </source>
</evidence>
<dbReference type="Proteomes" id="UP000798046">
    <property type="component" value="Unassembled WGS sequence"/>
</dbReference>
<reference evidence="2 3" key="1">
    <citation type="journal article" date="2020" name="Microorganisms">
        <title>Description of Three Novel Members in the Family Geobacteraceae, Oryzomonas japonicum gen. nov., sp. nov., Oryzomonas sagensis sp. nov., and Oryzomonas ruber sp. nov.</title>
        <authorList>
            <person name="Xu Z."/>
            <person name="Masuda Y."/>
            <person name="Hayakawa C."/>
            <person name="Ushijima N."/>
            <person name="Kawano K."/>
            <person name="Shiratori Y."/>
            <person name="Senoo K."/>
            <person name="Itoh H."/>
        </authorList>
    </citation>
    <scope>NUCLEOTIDE SEQUENCE [LARGE SCALE GENOMIC DNA]</scope>
    <source>
        <strain evidence="2 3">Red100</strain>
    </source>
</reference>
<proteinExistence type="predicted"/>
<comment type="caution">
    <text evidence="2">The sequence shown here is derived from an EMBL/GenBank/DDBJ whole genome shotgun (WGS) entry which is preliminary data.</text>
</comment>
<dbReference type="RefSeq" id="WP_151157266.1">
    <property type="nucleotide sequence ID" value="NZ_VZRA01000003.1"/>
</dbReference>
<dbReference type="InterPro" id="IPR011990">
    <property type="entry name" value="TPR-like_helical_dom_sf"/>
</dbReference>
<sequence length="291" mass="32865">MTRDITPVSLVIAGLLVYSLLVCPFTDYMRNKPIEEKLGFVPSVKLLKPLSVDQKELVGASLAMKVLMYYGGVLDKMQGSKVIAESPDLQGMSRLLHGAVQLDPYNMDAYYFAQGFLTWDAQQFNVANNMLQYGMKYRTWDWYLPFYAGFNYAYFLKDFKKAAEYYSKAGELSGQELHINLAGRYLQESGQTSLAIGYLRAMIATSRNETARKSFGTRLKAFEGVRKIEIARDRFREKQGREPFSVAELFKSGFLEALPSDPYGGQFYLQSDGTVATTSKFAFPQAKKGVK</sequence>